<evidence type="ECO:0000313" key="1">
    <source>
        <dbReference type="EMBL" id="CAB4612444.1"/>
    </source>
</evidence>
<organism evidence="1">
    <name type="scientific">freshwater metagenome</name>
    <dbReference type="NCBI Taxonomy" id="449393"/>
    <lineage>
        <taxon>unclassified sequences</taxon>
        <taxon>metagenomes</taxon>
        <taxon>ecological metagenomes</taxon>
    </lineage>
</organism>
<gene>
    <name evidence="1" type="ORF">UFOPK1852_00764</name>
</gene>
<proteinExistence type="predicted"/>
<reference evidence="1" key="1">
    <citation type="submission" date="2020-05" db="EMBL/GenBank/DDBJ databases">
        <authorList>
            <person name="Chiriac C."/>
            <person name="Salcher M."/>
            <person name="Ghai R."/>
            <person name="Kavagutti S V."/>
        </authorList>
    </citation>
    <scope>NUCLEOTIDE SEQUENCE</scope>
</reference>
<dbReference type="AlphaFoldDB" id="A0A6J6HN87"/>
<protein>
    <submittedName>
        <fullName evidence="1">Unannotated protein</fullName>
    </submittedName>
</protein>
<dbReference type="EMBL" id="CAEZUS010000111">
    <property type="protein sequence ID" value="CAB4612444.1"/>
    <property type="molecule type" value="Genomic_DNA"/>
</dbReference>
<sequence length="181" mass="19011">MLKRSFSYLLITALCLAVIPDANALTVKAGAKCTKLKSTSVVKGKKYTCIKSGKKLVWNKGVAVKIAVTPTPKPTPSTSPAGTPIAIGDPAGAIGGTPTVPPGQLMCPALDPADIEGITQTRADSLVGMTEENAQACAQSLEWEFRVGQRDSEMFPMTMDYRTNRVTVMVVLGAITSVNVG</sequence>
<name>A0A6J6HN87_9ZZZZ</name>
<accession>A0A6J6HN87</accession>